<evidence type="ECO:0000259" key="10">
    <source>
        <dbReference type="PROSITE" id="PS50109"/>
    </source>
</evidence>
<evidence type="ECO:0000256" key="1">
    <source>
        <dbReference type="ARBA" id="ARBA00000085"/>
    </source>
</evidence>
<evidence type="ECO:0000256" key="3">
    <source>
        <dbReference type="ARBA" id="ARBA00022553"/>
    </source>
</evidence>
<evidence type="ECO:0000256" key="8">
    <source>
        <dbReference type="ARBA" id="ARBA00023012"/>
    </source>
</evidence>
<dbReference type="NCBIfam" id="TIGR00229">
    <property type="entry name" value="sensory_box"/>
    <property type="match status" value="2"/>
</dbReference>
<keyword evidence="9" id="KW-1133">Transmembrane helix</keyword>
<feature type="domain" description="Histidine kinase" evidence="10">
    <location>
        <begin position="517"/>
        <end position="721"/>
    </location>
</feature>
<name>J7IYL9_DESMD</name>
<dbReference type="CDD" id="cd00082">
    <property type="entry name" value="HisKA"/>
    <property type="match status" value="1"/>
</dbReference>
<dbReference type="InterPro" id="IPR003661">
    <property type="entry name" value="HisK_dim/P_dom"/>
</dbReference>
<gene>
    <name evidence="12" type="ordered locus">Desmer_2257</name>
</gene>
<dbReference type="InterPro" id="IPR033425">
    <property type="entry name" value="MASE3"/>
</dbReference>
<keyword evidence="8" id="KW-0902">Two-component regulatory system</keyword>
<keyword evidence="6" id="KW-0418">Kinase</keyword>
<feature type="transmembrane region" description="Helical" evidence="9">
    <location>
        <begin position="248"/>
        <end position="270"/>
    </location>
</feature>
<feature type="transmembrane region" description="Helical" evidence="9">
    <location>
        <begin position="144"/>
        <end position="164"/>
    </location>
</feature>
<dbReference type="InterPro" id="IPR013767">
    <property type="entry name" value="PAS_fold"/>
</dbReference>
<evidence type="ECO:0000256" key="9">
    <source>
        <dbReference type="SAM" id="Phobius"/>
    </source>
</evidence>
<organism evidence="12 13">
    <name type="scientific">Desulfosporosinus meridiei (strain ATCC BAA-275 / DSM 13257 / KCTC 12902 / NCIMB 13706 / S10)</name>
    <dbReference type="NCBI Taxonomy" id="768704"/>
    <lineage>
        <taxon>Bacteria</taxon>
        <taxon>Bacillati</taxon>
        <taxon>Bacillota</taxon>
        <taxon>Clostridia</taxon>
        <taxon>Eubacteriales</taxon>
        <taxon>Desulfitobacteriaceae</taxon>
        <taxon>Desulfosporosinus</taxon>
    </lineage>
</organism>
<evidence type="ECO:0000259" key="11">
    <source>
        <dbReference type="PROSITE" id="PS50112"/>
    </source>
</evidence>
<evidence type="ECO:0000256" key="6">
    <source>
        <dbReference type="ARBA" id="ARBA00022777"/>
    </source>
</evidence>
<dbReference type="SUPFAM" id="SSF55785">
    <property type="entry name" value="PYP-like sensor domain (PAS domain)"/>
    <property type="match status" value="2"/>
</dbReference>
<dbReference type="STRING" id="768704.Desmer_2257"/>
<dbReference type="Pfam" id="PF02518">
    <property type="entry name" value="HATPase_c"/>
    <property type="match status" value="1"/>
</dbReference>
<proteinExistence type="predicted"/>
<dbReference type="GO" id="GO:0000155">
    <property type="term" value="F:phosphorelay sensor kinase activity"/>
    <property type="evidence" value="ECO:0007669"/>
    <property type="project" value="InterPro"/>
</dbReference>
<dbReference type="SMART" id="SM00388">
    <property type="entry name" value="HisKA"/>
    <property type="match status" value="1"/>
</dbReference>
<dbReference type="SMART" id="SM00091">
    <property type="entry name" value="PAS"/>
    <property type="match status" value="2"/>
</dbReference>
<keyword evidence="5" id="KW-0547">Nucleotide-binding</keyword>
<dbReference type="SUPFAM" id="SSF55874">
    <property type="entry name" value="ATPase domain of HSP90 chaperone/DNA topoisomerase II/histidine kinase"/>
    <property type="match status" value="1"/>
</dbReference>
<dbReference type="InterPro" id="IPR035965">
    <property type="entry name" value="PAS-like_dom_sf"/>
</dbReference>
<feature type="transmembrane region" description="Helical" evidence="9">
    <location>
        <begin position="184"/>
        <end position="202"/>
    </location>
</feature>
<evidence type="ECO:0000313" key="12">
    <source>
        <dbReference type="EMBL" id="AFQ44193.1"/>
    </source>
</evidence>
<dbReference type="PRINTS" id="PR00344">
    <property type="entry name" value="BCTRLSENSOR"/>
</dbReference>
<dbReference type="Proteomes" id="UP000005262">
    <property type="component" value="Chromosome"/>
</dbReference>
<dbReference type="KEGG" id="dmi:Desmer_2257"/>
<dbReference type="Gene3D" id="3.30.565.10">
    <property type="entry name" value="Histidine kinase-like ATPase, C-terminal domain"/>
    <property type="match status" value="1"/>
</dbReference>
<keyword evidence="9" id="KW-0812">Transmembrane</keyword>
<dbReference type="PROSITE" id="PS50109">
    <property type="entry name" value="HIS_KIN"/>
    <property type="match status" value="1"/>
</dbReference>
<dbReference type="Gene3D" id="3.30.450.20">
    <property type="entry name" value="PAS domain"/>
    <property type="match status" value="2"/>
</dbReference>
<dbReference type="InterPro" id="IPR004358">
    <property type="entry name" value="Sig_transdc_His_kin-like_C"/>
</dbReference>
<dbReference type="Pfam" id="PF17159">
    <property type="entry name" value="MASE3"/>
    <property type="match status" value="1"/>
</dbReference>
<feature type="transmembrane region" description="Helical" evidence="9">
    <location>
        <begin position="81"/>
        <end position="99"/>
    </location>
</feature>
<dbReference type="InterPro" id="IPR036890">
    <property type="entry name" value="HATPase_C_sf"/>
</dbReference>
<evidence type="ECO:0000256" key="4">
    <source>
        <dbReference type="ARBA" id="ARBA00022679"/>
    </source>
</evidence>
<dbReference type="PANTHER" id="PTHR43065:SF10">
    <property type="entry name" value="PEROXIDE STRESS-ACTIVATED HISTIDINE KINASE MAK3"/>
    <property type="match status" value="1"/>
</dbReference>
<dbReference type="Pfam" id="PF00512">
    <property type="entry name" value="HisKA"/>
    <property type="match status" value="1"/>
</dbReference>
<feature type="transmembrane region" description="Helical" evidence="9">
    <location>
        <begin position="119"/>
        <end position="137"/>
    </location>
</feature>
<keyword evidence="9" id="KW-0472">Membrane</keyword>
<dbReference type="PANTHER" id="PTHR43065">
    <property type="entry name" value="SENSOR HISTIDINE KINASE"/>
    <property type="match status" value="1"/>
</dbReference>
<protein>
    <recommendedName>
        <fullName evidence="2">histidine kinase</fullName>
        <ecNumber evidence="2">2.7.13.3</ecNumber>
    </recommendedName>
</protein>
<dbReference type="GO" id="GO:0005524">
    <property type="term" value="F:ATP binding"/>
    <property type="evidence" value="ECO:0007669"/>
    <property type="project" value="UniProtKB-KW"/>
</dbReference>
<dbReference type="eggNOG" id="COG4191">
    <property type="taxonomic scope" value="Bacteria"/>
</dbReference>
<keyword evidence="7" id="KW-0067">ATP-binding</keyword>
<evidence type="ECO:0000256" key="5">
    <source>
        <dbReference type="ARBA" id="ARBA00022741"/>
    </source>
</evidence>
<dbReference type="InterPro" id="IPR005467">
    <property type="entry name" value="His_kinase_dom"/>
</dbReference>
<accession>J7IYL9</accession>
<evidence type="ECO:0000256" key="7">
    <source>
        <dbReference type="ARBA" id="ARBA00022840"/>
    </source>
</evidence>
<keyword evidence="13" id="KW-1185">Reference proteome</keyword>
<dbReference type="GO" id="GO:0006355">
    <property type="term" value="P:regulation of DNA-templated transcription"/>
    <property type="evidence" value="ECO:0007669"/>
    <property type="project" value="InterPro"/>
</dbReference>
<dbReference type="InterPro" id="IPR000014">
    <property type="entry name" value="PAS"/>
</dbReference>
<dbReference type="EC" id="2.7.13.3" evidence="2"/>
<keyword evidence="4" id="KW-0808">Transferase</keyword>
<comment type="catalytic activity">
    <reaction evidence="1">
        <text>ATP + protein L-histidine = ADP + protein N-phospho-L-histidine.</text>
        <dbReference type="EC" id="2.7.13.3"/>
    </reaction>
</comment>
<dbReference type="Pfam" id="PF00989">
    <property type="entry name" value="PAS"/>
    <property type="match status" value="2"/>
</dbReference>
<dbReference type="InterPro" id="IPR036097">
    <property type="entry name" value="HisK_dim/P_sf"/>
</dbReference>
<keyword evidence="3" id="KW-0597">Phosphoprotein</keyword>
<dbReference type="EMBL" id="CP003629">
    <property type="protein sequence ID" value="AFQ44193.1"/>
    <property type="molecule type" value="Genomic_DNA"/>
</dbReference>
<feature type="transmembrane region" description="Helical" evidence="9">
    <location>
        <begin position="47"/>
        <end position="69"/>
    </location>
</feature>
<dbReference type="SMART" id="SM00387">
    <property type="entry name" value="HATPase_c"/>
    <property type="match status" value="1"/>
</dbReference>
<feature type="transmembrane region" description="Helical" evidence="9">
    <location>
        <begin position="16"/>
        <end position="35"/>
    </location>
</feature>
<evidence type="ECO:0000313" key="13">
    <source>
        <dbReference type="Proteomes" id="UP000005262"/>
    </source>
</evidence>
<dbReference type="Gene3D" id="1.10.287.130">
    <property type="match status" value="1"/>
</dbReference>
<evidence type="ECO:0000256" key="2">
    <source>
        <dbReference type="ARBA" id="ARBA00012438"/>
    </source>
</evidence>
<feature type="domain" description="PAS" evidence="11">
    <location>
        <begin position="383"/>
        <end position="437"/>
    </location>
</feature>
<dbReference type="HOGENOM" id="CLU_021622_0_0_9"/>
<sequence>MVWTNLIMNKENGAKAPIVLFSVALVSVLLSYLSSHLLQDIWYNDPIFLHSSLEGACICVGIFTFLTMWQNYERSSSINRLVGFGFLLVGGFDFLHTYYYPLLNHHPLGFDDISSRYWILGRLTEGVILLFGTFDRFKGPKNRSFGLVITIILGASISYLVYAYQGWFPVLLTANGGVTTAKIVCEYILIALFLLNLLLLYPKVKQEEYIIEKYLFVALIIAIPAEQCFASYSSLSSFDYTYGHILKFVYYFFLYKGLFASTVTHPYLYYETILNELPIGIINYDKYEKIRFVNTEAARLIGVTPTELIGLSSLVFEKRFYKNGEKSTIRDVREGTKRFNNVFRTIDKGADKVELEISGFRFSQGGWLLYFNDAKLAHLFENLQLQTKTILNSMDSMVLVSDATGRVTMCNNSFIHLTGFTEEDVINKRLGNVESLLRLNLSKPSKIKKSHEGIEGCFLSKDGVNRDIVLNLNSVQGIDNSLIGNVVVATDISSARKEAERLRQREKLAVLGQMAAGIGHEIRNPMTTVRGFLQLLGERNQYAAQKPIFELMISELDRANSIITEFLMLARTKHTKMKFQNLNDILNHLYPLIEADAFNQNKQIRYIPGTIPSLKLNRNEISQLVMNLVRNGLEAMKAGGILTIRTNLIDDKVLLVVEDEGCGIPVENLAKVGTPFFTTKDDGTGLGLATSFTIAETHNAQVDIKSSSKGTKFYISFQLPDMLQDQGKMIV</sequence>
<dbReference type="CDD" id="cd00130">
    <property type="entry name" value="PAS"/>
    <property type="match status" value="1"/>
</dbReference>
<dbReference type="PROSITE" id="PS50112">
    <property type="entry name" value="PAS"/>
    <property type="match status" value="2"/>
</dbReference>
<dbReference type="SUPFAM" id="SSF47384">
    <property type="entry name" value="Homodimeric domain of signal transducing histidine kinase"/>
    <property type="match status" value="1"/>
</dbReference>
<dbReference type="InterPro" id="IPR003594">
    <property type="entry name" value="HATPase_dom"/>
</dbReference>
<reference evidence="13" key="2">
    <citation type="submission" date="2012-08" db="EMBL/GenBank/DDBJ databases">
        <title>Finished genome of Desulfosporosinus meridiei DSM 13257.</title>
        <authorList>
            <person name="Huntemann M."/>
            <person name="Wei C.-L."/>
            <person name="Han J."/>
            <person name="Detter J.C."/>
            <person name="Han C."/>
            <person name="Davenport K."/>
            <person name="Daligault H."/>
            <person name="Erkkila T."/>
            <person name="Gu W."/>
            <person name="Munk A.C.C."/>
            <person name="Teshima H."/>
            <person name="Xu Y."/>
            <person name="Chain P."/>
            <person name="Tapia R."/>
            <person name="Chen A."/>
            <person name="Krypides N."/>
            <person name="Mavromatis K."/>
            <person name="Markowitz V."/>
            <person name="Szeto E."/>
            <person name="Ivanova N."/>
            <person name="Mikhailova N."/>
            <person name="Ovchinnikova G."/>
            <person name="Pagani I."/>
            <person name="Pati A."/>
            <person name="Goodwin L."/>
            <person name="Peters L."/>
            <person name="Pitluck S."/>
            <person name="Woyke T."/>
            <person name="Pester M."/>
            <person name="Spring S."/>
            <person name="Ollivier B."/>
            <person name="Rattei T."/>
            <person name="Klenk H.-P."/>
            <person name="Wagner M."/>
            <person name="Loy A."/>
        </authorList>
    </citation>
    <scope>NUCLEOTIDE SEQUENCE [LARGE SCALE GENOMIC DNA]</scope>
    <source>
        <strain evidence="13">ATCC BAA-275 / DSM 13257 / NCIMB 13706 / S10</strain>
    </source>
</reference>
<dbReference type="AlphaFoldDB" id="J7IYL9"/>
<reference evidence="12 13" key="1">
    <citation type="journal article" date="2012" name="J. Bacteriol.">
        <title>Complete genome sequences of Desulfosporosinus orientis DSM765T, Desulfosporosinus youngiae DSM17734T, Desulfosporosinus meridiei DSM13257T, and Desulfosporosinus acidiphilus DSM22704T.</title>
        <authorList>
            <person name="Pester M."/>
            <person name="Brambilla E."/>
            <person name="Alazard D."/>
            <person name="Rattei T."/>
            <person name="Weinmaier T."/>
            <person name="Han J."/>
            <person name="Lucas S."/>
            <person name="Lapidus A."/>
            <person name="Cheng J.F."/>
            <person name="Goodwin L."/>
            <person name="Pitluck S."/>
            <person name="Peters L."/>
            <person name="Ovchinnikova G."/>
            <person name="Teshima H."/>
            <person name="Detter J.C."/>
            <person name="Han C.S."/>
            <person name="Tapia R."/>
            <person name="Land M.L."/>
            <person name="Hauser L."/>
            <person name="Kyrpides N.C."/>
            <person name="Ivanova N.N."/>
            <person name="Pagani I."/>
            <person name="Huntmann M."/>
            <person name="Wei C.L."/>
            <person name="Davenport K.W."/>
            <person name="Daligault H."/>
            <person name="Chain P.S."/>
            <person name="Chen A."/>
            <person name="Mavromatis K."/>
            <person name="Markowitz V."/>
            <person name="Szeto E."/>
            <person name="Mikhailova N."/>
            <person name="Pati A."/>
            <person name="Wagner M."/>
            <person name="Woyke T."/>
            <person name="Ollivier B."/>
            <person name="Klenk H.P."/>
            <person name="Spring S."/>
            <person name="Loy A."/>
        </authorList>
    </citation>
    <scope>NUCLEOTIDE SEQUENCE [LARGE SCALE GENOMIC DNA]</scope>
    <source>
        <strain evidence="13">ATCC BAA-275 / DSM 13257 / NCIMB 13706 / S10</strain>
    </source>
</reference>
<feature type="domain" description="PAS" evidence="11">
    <location>
        <begin position="266"/>
        <end position="310"/>
    </location>
</feature>